<keyword evidence="1" id="KW-0934">Plastid</keyword>
<name>D9MYK5_9EUKA</name>
<dbReference type="EMBL" id="HM565909">
    <property type="protein sequence ID" value="ADJ57448.1"/>
    <property type="molecule type" value="Genomic_DNA"/>
</dbReference>
<protein>
    <submittedName>
        <fullName evidence="1">Hypothetical chloroplast protein RF80</fullName>
    </submittedName>
</protein>
<reference evidence="1" key="1">
    <citation type="journal article" date="2010" name="Proc. Natl. Acad. Sci. U.S.A.">
        <title>Targeted metagenomics and ecology of globally important uncultured eukaryotic phytoplankton.</title>
        <authorList>
            <person name="Cuvelier M.L."/>
            <person name="Allen A.E."/>
            <person name="Monier A."/>
            <person name="McCrow J.P."/>
            <person name="Messie M."/>
            <person name="Tringe S.G."/>
            <person name="Woyke T."/>
            <person name="Welsh R.M."/>
            <person name="Ishoey T."/>
            <person name="Lee J.H."/>
            <person name="Binder B.J."/>
            <person name="Dupont C.L."/>
            <person name="Latasa M."/>
            <person name="Guigand C."/>
            <person name="Buck K.R."/>
            <person name="Hilton J."/>
            <person name="Thiagarajan M."/>
            <person name="Caler E."/>
            <person name="Read B."/>
            <person name="Lasken R.S."/>
            <person name="Chavez F.P."/>
            <person name="Worden A.Z."/>
        </authorList>
    </citation>
    <scope>NUCLEOTIDE SEQUENCE</scope>
</reference>
<sequence>MVLLNRSNELSFRENFFQNLPFFNKQQASLSLFKGVYSYPGKLKIKWNSLDELKNESFQTSTYDLGTDKLPFVDLTEDYLLNSSPDEQDITQINYSRQSYKDGYKAKRNSADFYRNNTKDVQNALKGIPVYVVLNGWNQMTLTKPTEGFSHNAPYLRELYPTPTFLKTRFKKQAYDFCGAFGSIGHENLNKGFFFLNYQDAQEYLRAIVQNDVDGTELVSLSVHCFGLDTAYRIMRQQQNQIDFRLVPDTKQTRKLLTRHLGTPDLIIDKTQQQIRLRRRSVNFLPYLGGELTEKFSPFSSFLQNNEYFKGVPIYIVQIRDTPRDMLRSQYFNVVTVGDNLIGKVKQLIGFGVGFGQNGIMQGSLMDVKSASPSDVRTNYVFFDKGQAARFQRKQGRKTVRYMGSRSLPFMRGIISKPKIFVHNLEDFLELWEENIVNKQIDNPQNNIFQAKDTVFIPSRTAQNELKQFPRPEGMSKEQIQQKVKNNLSLKYRTLQNFVGFFFSAM</sequence>
<proteinExistence type="predicted"/>
<keyword evidence="1" id="KW-0150">Chloroplast</keyword>
<dbReference type="Gene3D" id="3.40.1350.100">
    <property type="match status" value="1"/>
</dbReference>
<evidence type="ECO:0000313" key="1">
    <source>
        <dbReference type="EMBL" id="ADJ57448.1"/>
    </source>
</evidence>
<geneLocation type="chloroplast" evidence="1"/>
<organism evidence="1">
    <name type="scientific">uncultured prymnesiophyte C19847</name>
    <dbReference type="NCBI Taxonomy" id="858394"/>
    <lineage>
        <taxon>Eukaryota</taxon>
        <taxon>Haptista</taxon>
        <taxon>Haptophyta</taxon>
        <taxon>environmental samples</taxon>
    </lineage>
</organism>
<gene>
    <name evidence="1" type="primary">ycf80</name>
</gene>
<dbReference type="AlphaFoldDB" id="D9MYK5"/>
<accession>D9MYK5</accession>